<keyword evidence="3" id="KW-0547">Nucleotide-binding</keyword>
<dbReference type="Gene3D" id="3.40.50.300">
    <property type="entry name" value="P-loop containing nucleotide triphosphate hydrolases"/>
    <property type="match status" value="1"/>
</dbReference>
<dbReference type="GO" id="GO:0016887">
    <property type="term" value="F:ATP hydrolysis activity"/>
    <property type="evidence" value="ECO:0007669"/>
    <property type="project" value="InterPro"/>
</dbReference>
<gene>
    <name evidence="3" type="ORF">I8752_20500</name>
</gene>
<accession>A0A8J7I5S0</accession>
<dbReference type="Pfam" id="PF13401">
    <property type="entry name" value="AAA_22"/>
    <property type="match status" value="1"/>
</dbReference>
<dbReference type="RefSeq" id="WP_214434140.1">
    <property type="nucleotide sequence ID" value="NZ_CAWPUQ010000036.1"/>
</dbReference>
<reference evidence="3 4" key="1">
    <citation type="journal article" date="2021" name="Int. J. Syst. Evol. Microbiol.">
        <title>Amazonocrinis nigriterrae gen. nov., sp. nov., Atlanticothrix silvestris gen. nov., sp. nov. and Dendronalium phyllosphericum gen. nov., sp. nov., nostocacean cyanobacteria from Brazilian environments.</title>
        <authorList>
            <person name="Alvarenga D.O."/>
            <person name="Andreote A.P.D."/>
            <person name="Branco L.H.Z."/>
            <person name="Delbaje E."/>
            <person name="Cruz R.B."/>
            <person name="Varani A.M."/>
            <person name="Fiore M.F."/>
        </authorList>
    </citation>
    <scope>NUCLEOTIDE SEQUENCE [LARGE SCALE GENOMIC DNA]</scope>
    <source>
        <strain evidence="3 4">CENA369</strain>
    </source>
</reference>
<feature type="domain" description="AAA+ ATPase" evidence="2">
    <location>
        <begin position="48"/>
        <end position="216"/>
    </location>
</feature>
<dbReference type="SMART" id="SM00382">
    <property type="entry name" value="AAA"/>
    <property type="match status" value="1"/>
</dbReference>
<dbReference type="EMBL" id="JAECZA010000130">
    <property type="protein sequence ID" value="MBH8575350.1"/>
    <property type="molecule type" value="Genomic_DNA"/>
</dbReference>
<dbReference type="Proteomes" id="UP000662314">
    <property type="component" value="Unassembled WGS sequence"/>
</dbReference>
<dbReference type="AlphaFoldDB" id="A0A8J7I5S0"/>
<dbReference type="GO" id="GO:0005524">
    <property type="term" value="F:ATP binding"/>
    <property type="evidence" value="ECO:0007669"/>
    <property type="project" value="UniProtKB-KW"/>
</dbReference>
<dbReference type="InterPro" id="IPR027417">
    <property type="entry name" value="P-loop_NTPase"/>
</dbReference>
<keyword evidence="4" id="KW-1185">Reference proteome</keyword>
<sequence length="383" mass="43671">MEQKHLPQELLKASISEKVTFFVNYTMAHPHLIQTFNEVMQSVYQAPGISLIFVVGATGVGKTTLLRRLEQKLTEKALPELQHNQGKVPVIGLEAKAPEFSQFDWKDFYIRLLKVLNEPLIEKKINYGQSCSKWRSAVESTLIHRSPDAFYIDEAHHLAMLPSGRKLKDQPETLKSLANLTQVKIIPTGTYDLLPLIDLGDQLCRRSKTIHFQRYHAENSQEAKAFKSVLQTFSQYLPLSQQPDLLSNWEFLYERSLGCVGILKNWLSVTLNDVLDNDRNARTITLSDLQRHALGVRQCLVILKSITIGEQQLQESPEDLLNLQKGLKLVSLAHGIAQEKNTQGKKDKKNTHSPIAQTSPRRYPLKNQEPEKEDKETEIFQSL</sequence>
<keyword evidence="3" id="KW-0067">ATP-binding</keyword>
<evidence type="ECO:0000313" key="4">
    <source>
        <dbReference type="Proteomes" id="UP000662314"/>
    </source>
</evidence>
<evidence type="ECO:0000256" key="1">
    <source>
        <dbReference type="SAM" id="MobiDB-lite"/>
    </source>
</evidence>
<comment type="caution">
    <text evidence="3">The sequence shown here is derived from an EMBL/GenBank/DDBJ whole genome shotgun (WGS) entry which is preliminary data.</text>
</comment>
<evidence type="ECO:0000313" key="3">
    <source>
        <dbReference type="EMBL" id="MBH8575350.1"/>
    </source>
</evidence>
<feature type="region of interest" description="Disordered" evidence="1">
    <location>
        <begin position="339"/>
        <end position="383"/>
    </location>
</feature>
<organism evidence="3 4">
    <name type="scientific">Dendronalium phyllosphericum CENA369</name>
    <dbReference type="NCBI Taxonomy" id="1725256"/>
    <lineage>
        <taxon>Bacteria</taxon>
        <taxon>Bacillati</taxon>
        <taxon>Cyanobacteriota</taxon>
        <taxon>Cyanophyceae</taxon>
        <taxon>Nostocales</taxon>
        <taxon>Nostocaceae</taxon>
        <taxon>Dendronalium</taxon>
        <taxon>Dendronalium phyllosphericum</taxon>
    </lineage>
</organism>
<dbReference type="SUPFAM" id="SSF52540">
    <property type="entry name" value="P-loop containing nucleoside triphosphate hydrolases"/>
    <property type="match status" value="1"/>
</dbReference>
<feature type="compositionally biased region" description="Basic and acidic residues" evidence="1">
    <location>
        <begin position="368"/>
        <end position="383"/>
    </location>
</feature>
<name>A0A8J7I5S0_9NOST</name>
<evidence type="ECO:0000259" key="2">
    <source>
        <dbReference type="SMART" id="SM00382"/>
    </source>
</evidence>
<dbReference type="InterPro" id="IPR003593">
    <property type="entry name" value="AAA+_ATPase"/>
</dbReference>
<protein>
    <submittedName>
        <fullName evidence="3">ATP-binding protein</fullName>
    </submittedName>
</protein>
<proteinExistence type="predicted"/>
<dbReference type="InterPro" id="IPR049945">
    <property type="entry name" value="AAA_22"/>
</dbReference>